<dbReference type="RefSeq" id="WP_105357846.1">
    <property type="nucleotide sequence ID" value="NZ_PUIA01000069.1"/>
</dbReference>
<comment type="caution">
    <text evidence="2">The sequence shown here is derived from an EMBL/GenBank/DDBJ whole genome shotgun (WGS) entry which is preliminary data.</text>
</comment>
<protein>
    <submittedName>
        <fullName evidence="2">DNA helicase UvrBC</fullName>
    </submittedName>
</protein>
<keyword evidence="2" id="KW-0347">Helicase</keyword>
<reference evidence="2 3" key="1">
    <citation type="submission" date="2018-02" db="EMBL/GenBank/DDBJ databases">
        <title>Comparative genomes isolates from brazilian mangrove.</title>
        <authorList>
            <person name="Araujo J.E."/>
            <person name="Taketani R.G."/>
            <person name="Silva M.C.P."/>
            <person name="Loureco M.V."/>
            <person name="Andreote F.D."/>
        </authorList>
    </citation>
    <scope>NUCLEOTIDE SEQUENCE [LARGE SCALE GENOMIC DNA]</scope>
    <source>
        <strain evidence="2 3">HEX-2 MGV</strain>
    </source>
</reference>
<gene>
    <name evidence="2" type="ORF">C5Y96_21880</name>
</gene>
<dbReference type="Pfam" id="PF02151">
    <property type="entry name" value="UVR"/>
    <property type="match status" value="1"/>
</dbReference>
<keyword evidence="2" id="KW-0067">ATP-binding</keyword>
<accession>A0A2S8F1P8</accession>
<feature type="domain" description="UVR" evidence="1">
    <location>
        <begin position="219"/>
        <end position="243"/>
    </location>
</feature>
<evidence type="ECO:0000259" key="1">
    <source>
        <dbReference type="Pfam" id="PF02151"/>
    </source>
</evidence>
<dbReference type="InterPro" id="IPR001943">
    <property type="entry name" value="UVR_dom"/>
</dbReference>
<proteinExistence type="predicted"/>
<name>A0A2S8F1P8_9BACT</name>
<organism evidence="2 3">
    <name type="scientific">Blastopirellula marina</name>
    <dbReference type="NCBI Taxonomy" id="124"/>
    <lineage>
        <taxon>Bacteria</taxon>
        <taxon>Pseudomonadati</taxon>
        <taxon>Planctomycetota</taxon>
        <taxon>Planctomycetia</taxon>
        <taxon>Pirellulales</taxon>
        <taxon>Pirellulaceae</taxon>
        <taxon>Blastopirellula</taxon>
    </lineage>
</organism>
<keyword evidence="2" id="KW-0378">Hydrolase</keyword>
<keyword evidence="2" id="KW-0547">Nucleotide-binding</keyword>
<sequence>MDSPDHSENIDHILNTWKFEPGRLTARITTASDGRDVLQMRIEMGLLQMEINGRPDGERPYNFDSYLEYLHSQFLTDPAATLSEDDCVEIDREFVQLYHRRICWLALREYEKAVRDADHTLALMDVCRDHSSDEEWIDSHEHFRPFVMFHRIQAKALIELEKHTPEHAIEQLTEGVEQLRSFYEAEGMEDGEEFESDELHVRLIELRETLREQFDVGQTLNEQLADAVANERYEQAAKLRDRIHRREDPR</sequence>
<dbReference type="OrthoDB" id="252502at2"/>
<dbReference type="GO" id="GO:0004386">
    <property type="term" value="F:helicase activity"/>
    <property type="evidence" value="ECO:0007669"/>
    <property type="project" value="UniProtKB-KW"/>
</dbReference>
<evidence type="ECO:0000313" key="2">
    <source>
        <dbReference type="EMBL" id="PQO26102.1"/>
    </source>
</evidence>
<dbReference type="Proteomes" id="UP000240009">
    <property type="component" value="Unassembled WGS sequence"/>
</dbReference>
<dbReference type="AlphaFoldDB" id="A0A2S8F1P8"/>
<dbReference type="EMBL" id="PUIA01000069">
    <property type="protein sequence ID" value="PQO26102.1"/>
    <property type="molecule type" value="Genomic_DNA"/>
</dbReference>
<evidence type="ECO:0000313" key="3">
    <source>
        <dbReference type="Proteomes" id="UP000240009"/>
    </source>
</evidence>